<evidence type="ECO:0000256" key="1">
    <source>
        <dbReference type="ARBA" id="ARBA00004496"/>
    </source>
</evidence>
<evidence type="ECO:0000256" key="13">
    <source>
        <dbReference type="SAM" id="Coils"/>
    </source>
</evidence>
<organism evidence="15 16">
    <name type="scientific">Glycocaulis albus</name>
    <dbReference type="NCBI Taxonomy" id="1382801"/>
    <lineage>
        <taxon>Bacteria</taxon>
        <taxon>Pseudomonadati</taxon>
        <taxon>Pseudomonadota</taxon>
        <taxon>Alphaproteobacteria</taxon>
        <taxon>Maricaulales</taxon>
        <taxon>Maricaulaceae</taxon>
        <taxon>Glycocaulis</taxon>
    </lineage>
</organism>
<feature type="binding site" evidence="12">
    <location>
        <begin position="349"/>
        <end position="352"/>
    </location>
    <ligand>
        <name>ATP</name>
        <dbReference type="ChEBI" id="CHEBI:30616"/>
    </ligand>
</feature>
<comment type="catalytic activity">
    <reaction evidence="10 12">
        <text>tRNA(Sec) + L-serine + ATP = L-seryl-tRNA(Sec) + AMP + diphosphate + H(+)</text>
        <dbReference type="Rhea" id="RHEA:42580"/>
        <dbReference type="Rhea" id="RHEA-COMP:9742"/>
        <dbReference type="Rhea" id="RHEA-COMP:10128"/>
        <dbReference type="ChEBI" id="CHEBI:15378"/>
        <dbReference type="ChEBI" id="CHEBI:30616"/>
        <dbReference type="ChEBI" id="CHEBI:33019"/>
        <dbReference type="ChEBI" id="CHEBI:33384"/>
        <dbReference type="ChEBI" id="CHEBI:78442"/>
        <dbReference type="ChEBI" id="CHEBI:78533"/>
        <dbReference type="ChEBI" id="CHEBI:456215"/>
        <dbReference type="EC" id="6.1.1.11"/>
    </reaction>
</comment>
<evidence type="ECO:0000256" key="10">
    <source>
        <dbReference type="ARBA" id="ARBA00047929"/>
    </source>
</evidence>
<comment type="catalytic activity">
    <reaction evidence="11 12">
        <text>tRNA(Ser) + L-serine + ATP = L-seryl-tRNA(Ser) + AMP + diphosphate + H(+)</text>
        <dbReference type="Rhea" id="RHEA:12292"/>
        <dbReference type="Rhea" id="RHEA-COMP:9669"/>
        <dbReference type="Rhea" id="RHEA-COMP:9703"/>
        <dbReference type="ChEBI" id="CHEBI:15378"/>
        <dbReference type="ChEBI" id="CHEBI:30616"/>
        <dbReference type="ChEBI" id="CHEBI:33019"/>
        <dbReference type="ChEBI" id="CHEBI:33384"/>
        <dbReference type="ChEBI" id="CHEBI:78442"/>
        <dbReference type="ChEBI" id="CHEBI:78533"/>
        <dbReference type="ChEBI" id="CHEBI:456215"/>
        <dbReference type="EC" id="6.1.1.11"/>
    </reaction>
</comment>
<evidence type="ECO:0000256" key="12">
    <source>
        <dbReference type="HAMAP-Rule" id="MF_00176"/>
    </source>
</evidence>
<dbReference type="InterPro" id="IPR002314">
    <property type="entry name" value="aa-tRNA-synt_IIb"/>
</dbReference>
<evidence type="ECO:0000256" key="7">
    <source>
        <dbReference type="ARBA" id="ARBA00022840"/>
    </source>
</evidence>
<dbReference type="Pfam" id="PF00587">
    <property type="entry name" value="tRNA-synt_2b"/>
    <property type="match status" value="1"/>
</dbReference>
<dbReference type="RefSeq" id="WP_188452141.1">
    <property type="nucleotide sequence ID" value="NZ_BMFS01000007.1"/>
</dbReference>
<proteinExistence type="inferred from homology"/>
<dbReference type="Proteomes" id="UP000648722">
    <property type="component" value="Unassembled WGS sequence"/>
</dbReference>
<dbReference type="InterPro" id="IPR033729">
    <property type="entry name" value="SerRS_core"/>
</dbReference>
<dbReference type="PROSITE" id="PS50862">
    <property type="entry name" value="AA_TRNA_LIGASE_II"/>
    <property type="match status" value="1"/>
</dbReference>
<dbReference type="HAMAP" id="MF_00176">
    <property type="entry name" value="Ser_tRNA_synth_type1"/>
    <property type="match status" value="1"/>
</dbReference>
<comment type="subcellular location">
    <subcellularLocation>
        <location evidence="1 12">Cytoplasm</location>
    </subcellularLocation>
</comment>
<comment type="caution">
    <text evidence="15">The sequence shown here is derived from an EMBL/GenBank/DDBJ whole genome shotgun (WGS) entry which is preliminary data.</text>
</comment>
<dbReference type="EC" id="6.1.1.11" evidence="12"/>
<evidence type="ECO:0000313" key="15">
    <source>
        <dbReference type="EMBL" id="GGH01449.1"/>
    </source>
</evidence>
<sequence length="425" mass="47064">MHDIRFIRENPDAFDAAMTKRGRGPEASRLLELDTARREATARLQELETTRNTKSKLIGQAKAKGDDALFNQLRAEVDTLKSQMDEAATEQAKADEALRTELASLPNLPMDDVPEGADENDNEEVRGWGEPKEFAFAPKDHVAIGEGLGGLDFEAAAAMSGARFAVLKGQLARLERALAAFMLDMHTLQHGYSETSVPLLVRDEALFGTGQLPKFSEDQFHTTDGRWLIPTAEVPLTNLVRDAIHAESAFPMRLTAHTPCFRSEAGAAGRDTRGLMRMHQFYKVELVSIVKPEESEEELERMTGCAEAVLRALELPYRVMLLCAGDMGFGARKTYDLEVWLPSQNTYREISSCSNCGDFQARRMEARFKREGEKKPEYLHTLNGSGVAVGRALLAVLENHQNEDGSVTIPAALRPYMGGIEVLKP</sequence>
<dbReference type="CDD" id="cd00770">
    <property type="entry name" value="SerRS_core"/>
    <property type="match status" value="1"/>
</dbReference>
<dbReference type="GO" id="GO:0016874">
    <property type="term" value="F:ligase activity"/>
    <property type="evidence" value="ECO:0007669"/>
    <property type="project" value="UniProtKB-KW"/>
</dbReference>
<keyword evidence="7 12" id="KW-0067">ATP-binding</keyword>
<comment type="pathway">
    <text evidence="2 12">Aminoacyl-tRNA biosynthesis; selenocysteinyl-tRNA(Sec) biosynthesis; L-seryl-tRNA(Sec) from L-serine and tRNA(Sec): step 1/1.</text>
</comment>
<evidence type="ECO:0000256" key="2">
    <source>
        <dbReference type="ARBA" id="ARBA00005045"/>
    </source>
</evidence>
<gene>
    <name evidence="12 15" type="primary">serS</name>
    <name evidence="15" type="ORF">GCM10007420_16860</name>
</gene>
<dbReference type="InterPro" id="IPR042103">
    <property type="entry name" value="SerRS_1_N_sf"/>
</dbReference>
<keyword evidence="16" id="KW-1185">Reference proteome</keyword>
<comment type="subunit">
    <text evidence="12">Homodimer. The tRNA molecule binds across the dimer.</text>
</comment>
<dbReference type="InterPro" id="IPR002317">
    <property type="entry name" value="Ser-tRNA-ligase_type_1"/>
</dbReference>
<comment type="caution">
    <text evidence="12">Lacks conserved residue(s) required for the propagation of feature annotation.</text>
</comment>
<dbReference type="InterPro" id="IPR006195">
    <property type="entry name" value="aa-tRNA-synth_II"/>
</dbReference>
<keyword evidence="6 12" id="KW-0547">Nucleotide-binding</keyword>
<feature type="coiled-coil region" evidence="13">
    <location>
        <begin position="30"/>
        <end position="97"/>
    </location>
</feature>
<protein>
    <recommendedName>
        <fullName evidence="12">Serine--tRNA ligase</fullName>
        <ecNumber evidence="12">6.1.1.11</ecNumber>
    </recommendedName>
    <alternativeName>
        <fullName evidence="12">Seryl-tRNA synthetase</fullName>
        <shortName evidence="12">SerRS</shortName>
    </alternativeName>
    <alternativeName>
        <fullName evidence="12">Seryl-tRNA(Ser/Sec) synthetase</fullName>
    </alternativeName>
</protein>
<dbReference type="InterPro" id="IPR015866">
    <property type="entry name" value="Ser-tRNA-synth_1_N"/>
</dbReference>
<keyword evidence="13" id="KW-0175">Coiled coil</keyword>
<feature type="binding site" evidence="12">
    <location>
        <position position="385"/>
    </location>
    <ligand>
        <name>L-serine</name>
        <dbReference type="ChEBI" id="CHEBI:33384"/>
    </ligand>
</feature>
<evidence type="ECO:0000256" key="3">
    <source>
        <dbReference type="ARBA" id="ARBA00010728"/>
    </source>
</evidence>
<dbReference type="Gene3D" id="1.10.287.40">
    <property type="entry name" value="Serine-tRNA synthetase, tRNA binding domain"/>
    <property type="match status" value="1"/>
</dbReference>
<evidence type="ECO:0000256" key="9">
    <source>
        <dbReference type="ARBA" id="ARBA00023146"/>
    </source>
</evidence>
<dbReference type="InterPro" id="IPR045864">
    <property type="entry name" value="aa-tRNA-synth_II/BPL/LPL"/>
</dbReference>
<dbReference type="InterPro" id="IPR010978">
    <property type="entry name" value="tRNA-bd_arm"/>
</dbReference>
<keyword evidence="5 12" id="KW-0436">Ligase</keyword>
<dbReference type="SUPFAM" id="SSF46589">
    <property type="entry name" value="tRNA-binding arm"/>
    <property type="match status" value="1"/>
</dbReference>
<comment type="function">
    <text evidence="12">Catalyzes the attachment of serine to tRNA(Ser). Is also able to aminoacylate tRNA(Sec) with serine, to form the misacylated tRNA L-seryl-tRNA(Sec), which will be further converted into selenocysteinyl-tRNA(Sec).</text>
</comment>
<feature type="binding site" evidence="12">
    <location>
        <begin position="262"/>
        <end position="264"/>
    </location>
    <ligand>
        <name>ATP</name>
        <dbReference type="ChEBI" id="CHEBI:30616"/>
    </ligand>
</feature>
<dbReference type="Pfam" id="PF02403">
    <property type="entry name" value="Seryl_tRNA_N"/>
    <property type="match status" value="1"/>
</dbReference>
<dbReference type="PANTHER" id="PTHR43697:SF1">
    <property type="entry name" value="SERINE--TRNA LIGASE"/>
    <property type="match status" value="1"/>
</dbReference>
<dbReference type="EMBL" id="BMFS01000007">
    <property type="protein sequence ID" value="GGH01449.1"/>
    <property type="molecule type" value="Genomic_DNA"/>
</dbReference>
<dbReference type="PIRSF" id="PIRSF001529">
    <property type="entry name" value="Ser-tRNA-synth_IIa"/>
    <property type="match status" value="1"/>
</dbReference>
<keyword evidence="4 12" id="KW-0963">Cytoplasm</keyword>
<evidence type="ECO:0000256" key="8">
    <source>
        <dbReference type="ARBA" id="ARBA00022917"/>
    </source>
</evidence>
<accession>A0ABQ1XSD2</accession>
<evidence type="ECO:0000256" key="5">
    <source>
        <dbReference type="ARBA" id="ARBA00022598"/>
    </source>
</evidence>
<evidence type="ECO:0000313" key="16">
    <source>
        <dbReference type="Proteomes" id="UP000648722"/>
    </source>
</evidence>
<dbReference type="PANTHER" id="PTHR43697">
    <property type="entry name" value="SERYL-TRNA SYNTHETASE"/>
    <property type="match status" value="1"/>
</dbReference>
<evidence type="ECO:0000256" key="4">
    <source>
        <dbReference type="ARBA" id="ARBA00022490"/>
    </source>
</evidence>
<feature type="domain" description="Aminoacyl-transfer RNA synthetases class-II family profile" evidence="14">
    <location>
        <begin position="173"/>
        <end position="410"/>
    </location>
</feature>
<evidence type="ECO:0000259" key="14">
    <source>
        <dbReference type="PROSITE" id="PS50862"/>
    </source>
</evidence>
<dbReference type="Gene3D" id="3.30.930.10">
    <property type="entry name" value="Bira Bifunctional Protein, Domain 2"/>
    <property type="match status" value="1"/>
</dbReference>
<comment type="domain">
    <text evidence="12">Consists of two distinct domains, a catalytic core and a N-terminal extension that is involved in tRNA binding.</text>
</comment>
<feature type="binding site" evidence="12">
    <location>
        <position position="285"/>
    </location>
    <ligand>
        <name>L-serine</name>
        <dbReference type="ChEBI" id="CHEBI:33384"/>
    </ligand>
</feature>
<dbReference type="PRINTS" id="PR00981">
    <property type="entry name" value="TRNASYNTHSER"/>
</dbReference>
<feature type="binding site" evidence="12">
    <location>
        <begin position="231"/>
        <end position="233"/>
    </location>
    <ligand>
        <name>L-serine</name>
        <dbReference type="ChEBI" id="CHEBI:33384"/>
    </ligand>
</feature>
<evidence type="ECO:0000256" key="6">
    <source>
        <dbReference type="ARBA" id="ARBA00022741"/>
    </source>
</evidence>
<comment type="similarity">
    <text evidence="3 12">Belongs to the class-II aminoacyl-tRNA synthetase family. Type-1 seryl-tRNA synthetase subfamily.</text>
</comment>
<dbReference type="SUPFAM" id="SSF55681">
    <property type="entry name" value="Class II aaRS and biotin synthetases"/>
    <property type="match status" value="1"/>
</dbReference>
<evidence type="ECO:0000256" key="11">
    <source>
        <dbReference type="ARBA" id="ARBA00048823"/>
    </source>
</evidence>
<reference evidence="16" key="1">
    <citation type="journal article" date="2019" name="Int. J. Syst. Evol. Microbiol.">
        <title>The Global Catalogue of Microorganisms (GCM) 10K type strain sequencing project: providing services to taxonomists for standard genome sequencing and annotation.</title>
        <authorList>
            <consortium name="The Broad Institute Genomics Platform"/>
            <consortium name="The Broad Institute Genome Sequencing Center for Infectious Disease"/>
            <person name="Wu L."/>
            <person name="Ma J."/>
        </authorList>
    </citation>
    <scope>NUCLEOTIDE SEQUENCE [LARGE SCALE GENOMIC DNA]</scope>
    <source>
        <strain evidence="16">CGMCC 1.12766</strain>
    </source>
</reference>
<keyword evidence="8 12" id="KW-0648">Protein biosynthesis</keyword>
<keyword evidence="9 12" id="KW-0030">Aminoacyl-tRNA synthetase</keyword>
<name>A0ABQ1XSD2_9PROT</name>
<dbReference type="NCBIfam" id="TIGR00414">
    <property type="entry name" value="serS"/>
    <property type="match status" value="1"/>
</dbReference>